<gene>
    <name evidence="2" type="ORF">PIB30_022410</name>
</gene>
<evidence type="ECO:0000313" key="3">
    <source>
        <dbReference type="Proteomes" id="UP001341840"/>
    </source>
</evidence>
<dbReference type="PANTHER" id="PTHR47481:SF31">
    <property type="entry name" value="OS01G0873500 PROTEIN"/>
    <property type="match status" value="1"/>
</dbReference>
<feature type="region of interest" description="Disordered" evidence="1">
    <location>
        <begin position="29"/>
        <end position="76"/>
    </location>
</feature>
<sequence>MALIPSSQPKIKNRLVLLTIRTLKFQDHLDPSKTPTQFEEIDVPDEKDSSNDNKNPKSSEAEAVVPPKKSKSPTIIQESEKYTEWAQHDSALMTWLDASMTITFKNKVVNCTTFAESWETITHIFTVSSKTRIQSLKTQLRTTKKIGTIKVVKLAF</sequence>
<evidence type="ECO:0000256" key="1">
    <source>
        <dbReference type="SAM" id="MobiDB-lite"/>
    </source>
</evidence>
<comment type="caution">
    <text evidence="2">The sequence shown here is derived from an EMBL/GenBank/DDBJ whole genome shotgun (WGS) entry which is preliminary data.</text>
</comment>
<dbReference type="PANTHER" id="PTHR47481">
    <property type="match status" value="1"/>
</dbReference>
<reference evidence="2 3" key="1">
    <citation type="journal article" date="2023" name="Plants (Basel)">
        <title>Bridging the Gap: Combining Genomics and Transcriptomics Approaches to Understand Stylosanthes scabra, an Orphan Legume from the Brazilian Caatinga.</title>
        <authorList>
            <person name="Ferreira-Neto J.R.C."/>
            <person name="da Silva M.D."/>
            <person name="Binneck E."/>
            <person name="de Melo N.F."/>
            <person name="da Silva R.H."/>
            <person name="de Melo A.L.T.M."/>
            <person name="Pandolfi V."/>
            <person name="Bustamante F.O."/>
            <person name="Brasileiro-Vidal A.C."/>
            <person name="Benko-Iseppon A.M."/>
        </authorList>
    </citation>
    <scope>NUCLEOTIDE SEQUENCE [LARGE SCALE GENOMIC DNA]</scope>
    <source>
        <tissue evidence="2">Leaves</tissue>
    </source>
</reference>
<dbReference type="Proteomes" id="UP001341840">
    <property type="component" value="Unassembled WGS sequence"/>
</dbReference>
<organism evidence="2 3">
    <name type="scientific">Stylosanthes scabra</name>
    <dbReference type="NCBI Taxonomy" id="79078"/>
    <lineage>
        <taxon>Eukaryota</taxon>
        <taxon>Viridiplantae</taxon>
        <taxon>Streptophyta</taxon>
        <taxon>Embryophyta</taxon>
        <taxon>Tracheophyta</taxon>
        <taxon>Spermatophyta</taxon>
        <taxon>Magnoliopsida</taxon>
        <taxon>eudicotyledons</taxon>
        <taxon>Gunneridae</taxon>
        <taxon>Pentapetalae</taxon>
        <taxon>rosids</taxon>
        <taxon>fabids</taxon>
        <taxon>Fabales</taxon>
        <taxon>Fabaceae</taxon>
        <taxon>Papilionoideae</taxon>
        <taxon>50 kb inversion clade</taxon>
        <taxon>dalbergioids sensu lato</taxon>
        <taxon>Dalbergieae</taxon>
        <taxon>Pterocarpus clade</taxon>
        <taxon>Stylosanthes</taxon>
    </lineage>
</organism>
<protein>
    <submittedName>
        <fullName evidence="2">Uncharacterized protein</fullName>
    </submittedName>
</protein>
<evidence type="ECO:0000313" key="2">
    <source>
        <dbReference type="EMBL" id="MED6217951.1"/>
    </source>
</evidence>
<dbReference type="EMBL" id="JASCZI010271936">
    <property type="protein sequence ID" value="MED6217951.1"/>
    <property type="molecule type" value="Genomic_DNA"/>
</dbReference>
<proteinExistence type="predicted"/>
<name>A0ABU6Z6M5_9FABA</name>
<feature type="compositionally biased region" description="Basic and acidic residues" evidence="1">
    <location>
        <begin position="44"/>
        <end position="60"/>
    </location>
</feature>
<keyword evidence="3" id="KW-1185">Reference proteome</keyword>
<accession>A0ABU6Z6M5</accession>